<name>A0AAD7T1Z6_9TELE</name>
<reference evidence="2" key="1">
    <citation type="journal article" date="2023" name="Science">
        <title>Genome structures resolve the early diversification of teleost fishes.</title>
        <authorList>
            <person name="Parey E."/>
            <person name="Louis A."/>
            <person name="Montfort J."/>
            <person name="Bouchez O."/>
            <person name="Roques C."/>
            <person name="Iampietro C."/>
            <person name="Lluch J."/>
            <person name="Castinel A."/>
            <person name="Donnadieu C."/>
            <person name="Desvignes T."/>
            <person name="Floi Bucao C."/>
            <person name="Jouanno E."/>
            <person name="Wen M."/>
            <person name="Mejri S."/>
            <person name="Dirks R."/>
            <person name="Jansen H."/>
            <person name="Henkel C."/>
            <person name="Chen W.J."/>
            <person name="Zahm M."/>
            <person name="Cabau C."/>
            <person name="Klopp C."/>
            <person name="Thompson A.W."/>
            <person name="Robinson-Rechavi M."/>
            <person name="Braasch I."/>
            <person name="Lecointre G."/>
            <person name="Bobe J."/>
            <person name="Postlethwait J.H."/>
            <person name="Berthelot C."/>
            <person name="Roest Crollius H."/>
            <person name="Guiguen Y."/>
        </authorList>
    </citation>
    <scope>NUCLEOTIDE SEQUENCE</scope>
    <source>
        <strain evidence="2">NC1722</strain>
    </source>
</reference>
<sequence length="230" mass="25175">MQDMCTDPQIDEPCAAHIHDRREDQRQQKDEKRTERLRMRAESLVKKAVAGRGGSCGLSSCDRATAHHVLTADGRHHSPSLRLLPDHPPTHSARDPAQQAPPPSLIVLTGLALPHHRLVLCRDAHHVRELLLKLHLCPATHRTPYASVHGAAEVVSFRPTVAPLDLRPSTRDSSCLGRKCVSCFTFAGLPGRPRYGLHSHPGCVRLLRLKTVGPFSLCATVTPLGAPGLH</sequence>
<keyword evidence="3" id="KW-1185">Reference proteome</keyword>
<evidence type="ECO:0000256" key="1">
    <source>
        <dbReference type="SAM" id="MobiDB-lite"/>
    </source>
</evidence>
<feature type="region of interest" description="Disordered" evidence="1">
    <location>
        <begin position="1"/>
        <end position="36"/>
    </location>
</feature>
<feature type="compositionally biased region" description="Basic and acidic residues" evidence="1">
    <location>
        <begin position="84"/>
        <end position="94"/>
    </location>
</feature>
<organism evidence="2 3">
    <name type="scientific">Aldrovandia affinis</name>
    <dbReference type="NCBI Taxonomy" id="143900"/>
    <lineage>
        <taxon>Eukaryota</taxon>
        <taxon>Metazoa</taxon>
        <taxon>Chordata</taxon>
        <taxon>Craniata</taxon>
        <taxon>Vertebrata</taxon>
        <taxon>Euteleostomi</taxon>
        <taxon>Actinopterygii</taxon>
        <taxon>Neopterygii</taxon>
        <taxon>Teleostei</taxon>
        <taxon>Notacanthiformes</taxon>
        <taxon>Halosauridae</taxon>
        <taxon>Aldrovandia</taxon>
    </lineage>
</organism>
<evidence type="ECO:0000313" key="3">
    <source>
        <dbReference type="Proteomes" id="UP001221898"/>
    </source>
</evidence>
<proteinExistence type="predicted"/>
<comment type="caution">
    <text evidence="2">The sequence shown here is derived from an EMBL/GenBank/DDBJ whole genome shotgun (WGS) entry which is preliminary data.</text>
</comment>
<dbReference type="AlphaFoldDB" id="A0AAD7T1Z6"/>
<dbReference type="EMBL" id="JAINUG010000017">
    <property type="protein sequence ID" value="KAJ8412906.1"/>
    <property type="molecule type" value="Genomic_DNA"/>
</dbReference>
<feature type="compositionally biased region" description="Basic and acidic residues" evidence="1">
    <location>
        <begin position="17"/>
        <end position="36"/>
    </location>
</feature>
<feature type="region of interest" description="Disordered" evidence="1">
    <location>
        <begin position="72"/>
        <end position="102"/>
    </location>
</feature>
<dbReference type="Proteomes" id="UP001221898">
    <property type="component" value="Unassembled WGS sequence"/>
</dbReference>
<evidence type="ECO:0000313" key="2">
    <source>
        <dbReference type="EMBL" id="KAJ8412906.1"/>
    </source>
</evidence>
<protein>
    <submittedName>
        <fullName evidence="2">Uncharacterized protein</fullName>
    </submittedName>
</protein>
<gene>
    <name evidence="2" type="ORF">AAFF_G00104880</name>
</gene>
<accession>A0AAD7T1Z6</accession>